<dbReference type="Pfam" id="PF01258">
    <property type="entry name" value="zf-dskA_traR"/>
    <property type="match status" value="1"/>
</dbReference>
<evidence type="ECO:0000256" key="1">
    <source>
        <dbReference type="ARBA" id="ARBA00022723"/>
    </source>
</evidence>
<keyword evidence="3" id="KW-0862">Zinc</keyword>
<evidence type="ECO:0000313" key="6">
    <source>
        <dbReference type="EMBL" id="NYG32653.1"/>
    </source>
</evidence>
<evidence type="ECO:0000256" key="4">
    <source>
        <dbReference type="PROSITE-ProRule" id="PRU00510"/>
    </source>
</evidence>
<dbReference type="PANTHER" id="PTHR33823:SF4">
    <property type="entry name" value="GENERAL STRESS PROTEIN 16O"/>
    <property type="match status" value="1"/>
</dbReference>
<sequence length="126" mass="13837">MTTTQKLDLPRRAALRTALLQRQETLLASMHLHTQGASRVQHARDVLDQSSDDAPARAADREIDLAFTDHERQELADIGLALQRLDHDAYGVCIDCGADIPLARLEVRPQALRCLACEQVAEGANG</sequence>
<feature type="zinc finger region" description="dksA C4-type" evidence="4">
    <location>
        <begin position="93"/>
        <end position="117"/>
    </location>
</feature>
<keyword evidence="2" id="KW-0863">Zinc-finger</keyword>
<evidence type="ECO:0000256" key="3">
    <source>
        <dbReference type="ARBA" id="ARBA00022833"/>
    </source>
</evidence>
<protein>
    <submittedName>
        <fullName evidence="6">DnaK suppressor protein</fullName>
    </submittedName>
</protein>
<name>A0A7Y9U572_9BURK</name>
<dbReference type="EMBL" id="JACCFH010000001">
    <property type="protein sequence ID" value="NYG32653.1"/>
    <property type="molecule type" value="Genomic_DNA"/>
</dbReference>
<dbReference type="Gene3D" id="1.20.120.910">
    <property type="entry name" value="DksA, coiled-coil domain"/>
    <property type="match status" value="1"/>
</dbReference>
<dbReference type="AlphaFoldDB" id="A0A7Y9U572"/>
<evidence type="ECO:0000259" key="5">
    <source>
        <dbReference type="Pfam" id="PF01258"/>
    </source>
</evidence>
<comment type="caution">
    <text evidence="6">The sequence shown here is derived from an EMBL/GenBank/DDBJ whole genome shotgun (WGS) entry which is preliminary data.</text>
</comment>
<dbReference type="SUPFAM" id="SSF57716">
    <property type="entry name" value="Glucocorticoid receptor-like (DNA-binding domain)"/>
    <property type="match status" value="1"/>
</dbReference>
<dbReference type="RefSeq" id="WP_179633517.1">
    <property type="nucleotide sequence ID" value="NZ_JACCFH010000001.1"/>
</dbReference>
<dbReference type="InterPro" id="IPR000962">
    <property type="entry name" value="Znf_DskA_TraR"/>
</dbReference>
<dbReference type="InterPro" id="IPR037187">
    <property type="entry name" value="DnaK_N"/>
</dbReference>
<dbReference type="PANTHER" id="PTHR33823">
    <property type="entry name" value="RNA POLYMERASE-BINDING TRANSCRIPTION FACTOR DKSA-RELATED"/>
    <property type="match status" value="1"/>
</dbReference>
<reference evidence="6 7" key="1">
    <citation type="submission" date="2020-07" db="EMBL/GenBank/DDBJ databases">
        <title>Genomic Encyclopedia of Archaeal and Bacterial Type Strains, Phase II (KMG-II): from individual species to whole genera.</title>
        <authorList>
            <person name="Goeker M."/>
        </authorList>
    </citation>
    <scope>NUCLEOTIDE SEQUENCE [LARGE SCALE GENOMIC DNA]</scope>
    <source>
        <strain evidence="6 7">DSM 21226</strain>
    </source>
</reference>
<gene>
    <name evidence="6" type="ORF">BDD16_001639</name>
</gene>
<keyword evidence="7" id="KW-1185">Reference proteome</keyword>
<dbReference type="Proteomes" id="UP000518288">
    <property type="component" value="Unassembled WGS sequence"/>
</dbReference>
<evidence type="ECO:0000313" key="7">
    <source>
        <dbReference type="Proteomes" id="UP000518288"/>
    </source>
</evidence>
<dbReference type="PROSITE" id="PS51128">
    <property type="entry name" value="ZF_DKSA_2"/>
    <property type="match status" value="1"/>
</dbReference>
<dbReference type="GO" id="GO:0008270">
    <property type="term" value="F:zinc ion binding"/>
    <property type="evidence" value="ECO:0007669"/>
    <property type="project" value="UniProtKB-KW"/>
</dbReference>
<keyword evidence="1" id="KW-0479">Metal-binding</keyword>
<organism evidence="6 7">
    <name type="scientific">Sphaerotilus montanus</name>
    <dbReference type="NCBI Taxonomy" id="522889"/>
    <lineage>
        <taxon>Bacteria</taxon>
        <taxon>Pseudomonadati</taxon>
        <taxon>Pseudomonadota</taxon>
        <taxon>Betaproteobacteria</taxon>
        <taxon>Burkholderiales</taxon>
        <taxon>Sphaerotilaceae</taxon>
        <taxon>Sphaerotilus</taxon>
    </lineage>
</organism>
<feature type="domain" description="Zinc finger DksA/TraR C4-type" evidence="5">
    <location>
        <begin position="90"/>
        <end position="122"/>
    </location>
</feature>
<evidence type="ECO:0000256" key="2">
    <source>
        <dbReference type="ARBA" id="ARBA00022771"/>
    </source>
</evidence>
<accession>A0A7Y9U572</accession>
<proteinExistence type="predicted"/>
<dbReference type="SUPFAM" id="SSF109635">
    <property type="entry name" value="DnaK suppressor protein DksA, alpha-hairpin domain"/>
    <property type="match status" value="1"/>
</dbReference>